<protein>
    <submittedName>
        <fullName evidence="3">Cytoskeleton-associated 5-like</fullName>
    </submittedName>
</protein>
<reference evidence="3 4" key="1">
    <citation type="journal article" date="2018" name="Sci. Rep.">
        <title>Genomic signatures of local adaptation to the degree of environmental predictability in rotifers.</title>
        <authorList>
            <person name="Franch-Gras L."/>
            <person name="Hahn C."/>
            <person name="Garcia-Roger E.M."/>
            <person name="Carmona M.J."/>
            <person name="Serra M."/>
            <person name="Gomez A."/>
        </authorList>
    </citation>
    <scope>NUCLEOTIDE SEQUENCE [LARGE SCALE GENOMIC DNA]</scope>
    <source>
        <strain evidence="3">HYR1</strain>
    </source>
</reference>
<dbReference type="InterPro" id="IPR034085">
    <property type="entry name" value="TOG"/>
</dbReference>
<dbReference type="SUPFAM" id="SSF48371">
    <property type="entry name" value="ARM repeat"/>
    <property type="match status" value="1"/>
</dbReference>
<dbReference type="InterPro" id="IPR045110">
    <property type="entry name" value="XMAP215"/>
</dbReference>
<proteinExistence type="predicted"/>
<dbReference type="PANTHER" id="PTHR12609">
    <property type="entry name" value="MICROTUBULE ASSOCIATED PROTEIN XMAP215"/>
    <property type="match status" value="1"/>
</dbReference>
<evidence type="ECO:0000256" key="1">
    <source>
        <dbReference type="SAM" id="Phobius"/>
    </source>
</evidence>
<dbReference type="Gene3D" id="1.25.10.10">
    <property type="entry name" value="Leucine-rich Repeat Variant"/>
    <property type="match status" value="1"/>
</dbReference>
<gene>
    <name evidence="3" type="ORF">BpHYR1_046294</name>
</gene>
<feature type="transmembrane region" description="Helical" evidence="1">
    <location>
        <begin position="49"/>
        <end position="72"/>
    </location>
</feature>
<keyword evidence="1" id="KW-0472">Membrane</keyword>
<name>A0A3M7PWM2_BRAPC</name>
<dbReference type="SMART" id="SM01349">
    <property type="entry name" value="TOG"/>
    <property type="match status" value="1"/>
</dbReference>
<keyword evidence="1" id="KW-1133">Transmembrane helix</keyword>
<dbReference type="OrthoDB" id="205662at2759"/>
<dbReference type="GO" id="GO:0046785">
    <property type="term" value="P:microtubule polymerization"/>
    <property type="evidence" value="ECO:0007669"/>
    <property type="project" value="InterPro"/>
</dbReference>
<keyword evidence="1" id="KW-0812">Transmembrane</keyword>
<organism evidence="3 4">
    <name type="scientific">Brachionus plicatilis</name>
    <name type="common">Marine rotifer</name>
    <name type="synonym">Brachionus muelleri</name>
    <dbReference type="NCBI Taxonomy" id="10195"/>
    <lineage>
        <taxon>Eukaryota</taxon>
        <taxon>Metazoa</taxon>
        <taxon>Spiralia</taxon>
        <taxon>Gnathifera</taxon>
        <taxon>Rotifera</taxon>
        <taxon>Eurotatoria</taxon>
        <taxon>Monogononta</taxon>
        <taxon>Pseudotrocha</taxon>
        <taxon>Ploima</taxon>
        <taxon>Brachionidae</taxon>
        <taxon>Brachionus</taxon>
    </lineage>
</organism>
<evidence type="ECO:0000259" key="2">
    <source>
        <dbReference type="SMART" id="SM01349"/>
    </source>
</evidence>
<keyword evidence="4" id="KW-1185">Reference proteome</keyword>
<accession>A0A3M7PWM2</accession>
<dbReference type="AlphaFoldDB" id="A0A3M7PWM2"/>
<dbReference type="GO" id="GO:0051010">
    <property type="term" value="F:microtubule plus-end binding"/>
    <property type="evidence" value="ECO:0007669"/>
    <property type="project" value="InterPro"/>
</dbReference>
<dbReference type="GO" id="GO:0030951">
    <property type="term" value="P:establishment or maintenance of microtubule cytoskeleton polarity"/>
    <property type="evidence" value="ECO:0007669"/>
    <property type="project" value="InterPro"/>
</dbReference>
<dbReference type="EMBL" id="REGN01008645">
    <property type="protein sequence ID" value="RNA03078.1"/>
    <property type="molecule type" value="Genomic_DNA"/>
</dbReference>
<dbReference type="STRING" id="10195.A0A3M7PWM2"/>
<comment type="caution">
    <text evidence="3">The sequence shown here is derived from an EMBL/GenBank/DDBJ whole genome shotgun (WGS) entry which is preliminary data.</text>
</comment>
<dbReference type="InterPro" id="IPR011989">
    <property type="entry name" value="ARM-like"/>
</dbReference>
<evidence type="ECO:0000313" key="4">
    <source>
        <dbReference type="Proteomes" id="UP000276133"/>
    </source>
</evidence>
<evidence type="ECO:0000313" key="3">
    <source>
        <dbReference type="EMBL" id="RNA03078.1"/>
    </source>
</evidence>
<dbReference type="GO" id="GO:0061863">
    <property type="term" value="F:microtubule plus end polymerase"/>
    <property type="evidence" value="ECO:0007669"/>
    <property type="project" value="InterPro"/>
</dbReference>
<feature type="domain" description="TOG" evidence="2">
    <location>
        <begin position="241"/>
        <end position="464"/>
    </location>
</feature>
<dbReference type="Proteomes" id="UP000276133">
    <property type="component" value="Unassembled WGS sequence"/>
</dbReference>
<dbReference type="GO" id="GO:0007051">
    <property type="term" value="P:spindle organization"/>
    <property type="evidence" value="ECO:0007669"/>
    <property type="project" value="InterPro"/>
</dbReference>
<feature type="non-terminal residue" evidence="3">
    <location>
        <position position="493"/>
    </location>
</feature>
<sequence length="493" mass="57886">MTRVVKKIQFFMQFIVTGKQNEFDKYLKINIKQIIHEDKYKTEYFAFNFLFTPILLIFPSKILFILNLLVLVKYIEKNNIRLDGDLNKRFQTALFNIREGKKIEKTNVQDAIGEYLLSANHFMSCITKLNESSISYPSTEQDIISMMDYMCNKAKKLDFTSAYFEFVEQEFKLNNTCPVVFSESTQSLLTHFNQGHIAEIENYEKMVVESSACKSDRLAAELDGKILKWEINIRKKEFKYQLRKQMESHFKYGAIYYFFSGDYRCKLEILNSLKENLAQVELTIKNLDLILRWCTLMLMKNNPLVVYKVLDYLSELFTMLRKNDYVLTDHELYYFLPYLLRKMFNSRPIVRRTVSGLFKMIAHSTNAAKCCDIIIDLMNKTDLYPLNLGCIDQLKYLISFFGLESLDHGRLMTKLCSIIRDKCSADVGRNSLAALANAKIKSVHILKQYLTEKEIEWIPEPVIERNVAEKINLKIRIEHFAPFVFTNTAHFES</sequence>
<dbReference type="InterPro" id="IPR016024">
    <property type="entry name" value="ARM-type_fold"/>
</dbReference>